<protein>
    <submittedName>
        <fullName evidence="2">Uncharacterized protein</fullName>
    </submittedName>
</protein>
<evidence type="ECO:0000313" key="2">
    <source>
        <dbReference type="EMBL" id="XAY06925.1"/>
    </source>
</evidence>
<dbReference type="KEGG" id="parq:DSM112329_03803"/>
<organism evidence="2">
    <name type="scientific">Paraconexibacter sp. AEG42_29</name>
    <dbReference type="NCBI Taxonomy" id="2997339"/>
    <lineage>
        <taxon>Bacteria</taxon>
        <taxon>Bacillati</taxon>
        <taxon>Actinomycetota</taxon>
        <taxon>Thermoleophilia</taxon>
        <taxon>Solirubrobacterales</taxon>
        <taxon>Paraconexibacteraceae</taxon>
        <taxon>Paraconexibacter</taxon>
    </lineage>
</organism>
<evidence type="ECO:0000256" key="1">
    <source>
        <dbReference type="SAM" id="SignalP"/>
    </source>
</evidence>
<dbReference type="RefSeq" id="WP_354698138.1">
    <property type="nucleotide sequence ID" value="NZ_CP114014.1"/>
</dbReference>
<dbReference type="EMBL" id="CP114014">
    <property type="protein sequence ID" value="XAY06925.1"/>
    <property type="molecule type" value="Genomic_DNA"/>
</dbReference>
<sequence length="178" mass="18325">MAGTVAVACTALAAAPAPAHALCSVSLLSPCLQLSMPASPLALGTVSAGTTTVTAQQALTVSSNVAYGVKVSTDLVDGRPKEWTGAAYVVAAPKILANALEVARTSYDGTPTTPVWRALNSTPYLLGTGLGPTGCLIGLLCGTHDLGVRYRLRSSFSDRRASPNSYRIQVTYTADHAF</sequence>
<proteinExistence type="predicted"/>
<feature type="signal peptide" evidence="1">
    <location>
        <begin position="1"/>
        <end position="21"/>
    </location>
</feature>
<feature type="chain" id="PRO_5043705801" evidence="1">
    <location>
        <begin position="22"/>
        <end position="178"/>
    </location>
</feature>
<reference evidence="2" key="1">
    <citation type="submission" date="2022-12" db="EMBL/GenBank/DDBJ databases">
        <title>Paraconexibacter alkalitolerans sp. nov. and Baekduia alba sp. nov., isolated from soil and emended description of the genera Paraconexibacter (Chun et al., 2020) and Baekduia (An et al., 2020).</title>
        <authorList>
            <person name="Vieira S."/>
            <person name="Huber K.J."/>
            <person name="Geppert A."/>
            <person name="Wolf J."/>
            <person name="Neumann-Schaal M."/>
            <person name="Muesken M."/>
            <person name="Overmann J."/>
        </authorList>
    </citation>
    <scope>NUCLEOTIDE SEQUENCE</scope>
    <source>
        <strain evidence="2">AEG42_29</strain>
    </source>
</reference>
<keyword evidence="1" id="KW-0732">Signal</keyword>
<dbReference type="AlphaFoldDB" id="A0AAU7AYX5"/>
<name>A0AAU7AYX5_9ACTN</name>
<accession>A0AAU7AYX5</accession>
<gene>
    <name evidence="2" type="ORF">DSM112329_03803</name>
</gene>